<dbReference type="PROSITE" id="PS00094">
    <property type="entry name" value="C5_MTASE_1"/>
    <property type="match status" value="1"/>
</dbReference>
<dbReference type="Gene3D" id="3.40.50.150">
    <property type="entry name" value="Vaccinia Virus protein VP39"/>
    <property type="match status" value="1"/>
</dbReference>
<dbReference type="SUPFAM" id="SSF57903">
    <property type="entry name" value="FYVE/PHD zinc finger"/>
    <property type="match status" value="1"/>
</dbReference>
<dbReference type="PANTHER" id="PTHR23068:SF25">
    <property type="entry name" value="DNA (CYTOSINE-5)-METHYLTRANSFERASE DRM2"/>
    <property type="match status" value="1"/>
</dbReference>
<keyword evidence="8" id="KW-0863">Zinc-finger</keyword>
<dbReference type="InterPro" id="IPR018117">
    <property type="entry name" value="C5_DNA_meth_AS"/>
</dbReference>
<dbReference type="InterPro" id="IPR029063">
    <property type="entry name" value="SAM-dependent_MTases_sf"/>
</dbReference>
<evidence type="ECO:0000256" key="5">
    <source>
        <dbReference type="ARBA" id="ARBA00022679"/>
    </source>
</evidence>
<evidence type="ECO:0000256" key="9">
    <source>
        <dbReference type="ARBA" id="ARBA00022833"/>
    </source>
</evidence>
<accession>A0A6A4X2B7</accession>
<dbReference type="InterPro" id="IPR011011">
    <property type="entry name" value="Znf_FYVE_PHD"/>
</dbReference>
<dbReference type="PROSITE" id="PS51533">
    <property type="entry name" value="ADD"/>
    <property type="match status" value="1"/>
</dbReference>
<proteinExistence type="predicted"/>
<evidence type="ECO:0000256" key="11">
    <source>
        <dbReference type="SAM" id="MobiDB-lite"/>
    </source>
</evidence>
<evidence type="ECO:0000256" key="3">
    <source>
        <dbReference type="ARBA" id="ARBA00022491"/>
    </source>
</evidence>
<evidence type="ECO:0000256" key="4">
    <source>
        <dbReference type="ARBA" id="ARBA00022603"/>
    </source>
</evidence>
<gene>
    <name evidence="13" type="primary">Dnmt3b_1</name>
    <name evidence="13" type="ORF">FJT64_015993</name>
</gene>
<dbReference type="GO" id="GO:0005634">
    <property type="term" value="C:nucleus"/>
    <property type="evidence" value="ECO:0007669"/>
    <property type="project" value="UniProtKB-SubCell"/>
</dbReference>
<comment type="caution">
    <text evidence="13">The sequence shown here is derived from an EMBL/GenBank/DDBJ whole genome shotgun (WGS) entry which is preliminary data.</text>
</comment>
<evidence type="ECO:0000256" key="10">
    <source>
        <dbReference type="ARBA" id="ARBA00023242"/>
    </source>
</evidence>
<dbReference type="GO" id="GO:0008270">
    <property type="term" value="F:zinc ion binding"/>
    <property type="evidence" value="ECO:0007669"/>
    <property type="project" value="UniProtKB-KW"/>
</dbReference>
<evidence type="ECO:0000256" key="7">
    <source>
        <dbReference type="ARBA" id="ARBA00022723"/>
    </source>
</evidence>
<dbReference type="InterPro" id="IPR050390">
    <property type="entry name" value="C5-Methyltransferase"/>
</dbReference>
<keyword evidence="4 13" id="KW-0489">Methyltransferase</keyword>
<keyword evidence="14" id="KW-1185">Reference proteome</keyword>
<keyword evidence="7" id="KW-0479">Metal-binding</keyword>
<sequence>MQPEYANKTYQLGLVEALRECRRQLGLDPMTGSLHQVINWGRSAVTEDMTFRDVSVPAFVLSYLEKIRKSQRRDGGSASEGKPGPTEYRVPPRPDDQRAQWPRSVSLESACLSCGSDQVVRAHPLFIGGLCSTCEQAVTDTMFALAEDNISPYCVVCCQPGQLLICDEAACSRGYCYVCLRLLIGHDAPESLTSLAVWRCPMCHVTRDVTGLLRRRPDWKQQVAALFTPRTRPTPPPPADQFRDRRPIRVLSLFDGIATGMHVLTQLGVAVEVYLASETDPDAVHVAEMNHPRVTQIGPVEELTDSKICELAPVDLVLAGSPCTDLSVVNPARRGLYGQCKLVFTVL</sequence>
<evidence type="ECO:0000259" key="12">
    <source>
        <dbReference type="PROSITE" id="PS51533"/>
    </source>
</evidence>
<dbReference type="InterPro" id="IPR001525">
    <property type="entry name" value="C5_MeTfrase"/>
</dbReference>
<evidence type="ECO:0000313" key="14">
    <source>
        <dbReference type="Proteomes" id="UP000440578"/>
    </source>
</evidence>
<evidence type="ECO:0000256" key="2">
    <source>
        <dbReference type="ARBA" id="ARBA00011975"/>
    </source>
</evidence>
<dbReference type="Proteomes" id="UP000440578">
    <property type="component" value="Unassembled WGS sequence"/>
</dbReference>
<dbReference type="GO" id="GO:0010468">
    <property type="term" value="P:regulation of gene expression"/>
    <property type="evidence" value="ECO:0007669"/>
    <property type="project" value="UniProtKB-ARBA"/>
</dbReference>
<evidence type="ECO:0000256" key="6">
    <source>
        <dbReference type="ARBA" id="ARBA00022691"/>
    </source>
</evidence>
<reference evidence="13 14" key="1">
    <citation type="submission" date="2019-07" db="EMBL/GenBank/DDBJ databases">
        <title>Draft genome assembly of a fouling barnacle, Amphibalanus amphitrite (Darwin, 1854): The first reference genome for Thecostraca.</title>
        <authorList>
            <person name="Kim W."/>
        </authorList>
    </citation>
    <scope>NUCLEOTIDE SEQUENCE [LARGE SCALE GENOMIC DNA]</scope>
    <source>
        <strain evidence="13">SNU_AA5</strain>
        <tissue evidence="13">Soma without cirri and trophi</tissue>
    </source>
</reference>
<dbReference type="GO" id="GO:0003886">
    <property type="term" value="F:DNA (cytosine-5-)-methyltransferase activity"/>
    <property type="evidence" value="ECO:0007669"/>
    <property type="project" value="UniProtKB-EC"/>
</dbReference>
<name>A0A6A4X2B7_AMPAM</name>
<comment type="subcellular location">
    <subcellularLocation>
        <location evidence="1">Nucleus</location>
    </subcellularLocation>
</comment>
<dbReference type="InterPro" id="IPR040552">
    <property type="entry name" value="DNMT3_ADD_GATA1-like"/>
</dbReference>
<dbReference type="Pfam" id="PF00145">
    <property type="entry name" value="DNA_methylase"/>
    <property type="match status" value="1"/>
</dbReference>
<dbReference type="SUPFAM" id="SSF53335">
    <property type="entry name" value="S-adenosyl-L-methionine-dependent methyltransferases"/>
    <property type="match status" value="1"/>
</dbReference>
<feature type="domain" description="PHD-type" evidence="12">
    <location>
        <begin position="99"/>
        <end position="232"/>
    </location>
</feature>
<dbReference type="Gene3D" id="3.30.40.10">
    <property type="entry name" value="Zinc/RING finger domain, C3HC4 (zinc finger)"/>
    <property type="match status" value="1"/>
</dbReference>
<evidence type="ECO:0000313" key="13">
    <source>
        <dbReference type="EMBL" id="KAF0313457.1"/>
    </source>
</evidence>
<dbReference type="Pfam" id="PF17980">
    <property type="entry name" value="ADD_DNMT3"/>
    <property type="match status" value="1"/>
</dbReference>
<keyword evidence="10" id="KW-0539">Nucleus</keyword>
<dbReference type="InterPro" id="IPR013083">
    <property type="entry name" value="Znf_RING/FYVE/PHD"/>
</dbReference>
<keyword evidence="9" id="KW-0862">Zinc</keyword>
<dbReference type="Pfam" id="PF21255">
    <property type="entry name" value="DNMT3_ADD_GATA1-like"/>
    <property type="match status" value="1"/>
</dbReference>
<feature type="region of interest" description="Disordered" evidence="11">
    <location>
        <begin position="71"/>
        <end position="99"/>
    </location>
</feature>
<keyword evidence="6" id="KW-0949">S-adenosyl-L-methionine</keyword>
<dbReference type="InterPro" id="IPR025766">
    <property type="entry name" value="ADD"/>
</dbReference>
<dbReference type="EC" id="2.1.1.37" evidence="2"/>
<keyword evidence="3" id="KW-0678">Repressor</keyword>
<evidence type="ECO:0000256" key="8">
    <source>
        <dbReference type="ARBA" id="ARBA00022771"/>
    </source>
</evidence>
<protein>
    <recommendedName>
        <fullName evidence="2">DNA (cytosine-5-)-methyltransferase</fullName>
        <ecNumber evidence="2">2.1.1.37</ecNumber>
    </recommendedName>
</protein>
<keyword evidence="5 13" id="KW-0808">Transferase</keyword>
<dbReference type="EMBL" id="VIIS01000090">
    <property type="protein sequence ID" value="KAF0313457.1"/>
    <property type="molecule type" value="Genomic_DNA"/>
</dbReference>
<organism evidence="13 14">
    <name type="scientific">Amphibalanus amphitrite</name>
    <name type="common">Striped barnacle</name>
    <name type="synonym">Balanus amphitrite</name>
    <dbReference type="NCBI Taxonomy" id="1232801"/>
    <lineage>
        <taxon>Eukaryota</taxon>
        <taxon>Metazoa</taxon>
        <taxon>Ecdysozoa</taxon>
        <taxon>Arthropoda</taxon>
        <taxon>Crustacea</taxon>
        <taxon>Multicrustacea</taxon>
        <taxon>Cirripedia</taxon>
        <taxon>Thoracica</taxon>
        <taxon>Thoracicalcarea</taxon>
        <taxon>Balanomorpha</taxon>
        <taxon>Balanoidea</taxon>
        <taxon>Balanidae</taxon>
        <taxon>Amphibalaninae</taxon>
        <taxon>Amphibalanus</taxon>
    </lineage>
</organism>
<dbReference type="PANTHER" id="PTHR23068">
    <property type="entry name" value="DNA CYTOSINE-5- -METHYLTRANSFERASE 3-RELATED"/>
    <property type="match status" value="1"/>
</dbReference>
<evidence type="ECO:0000256" key="1">
    <source>
        <dbReference type="ARBA" id="ARBA00004123"/>
    </source>
</evidence>
<dbReference type="OrthoDB" id="641149at2759"/>
<dbReference type="GO" id="GO:0032259">
    <property type="term" value="P:methylation"/>
    <property type="evidence" value="ECO:0007669"/>
    <property type="project" value="UniProtKB-KW"/>
</dbReference>
<dbReference type="AlphaFoldDB" id="A0A6A4X2B7"/>
<dbReference type="InterPro" id="IPR049554">
    <property type="entry name" value="DNMT3_ADD_PHD"/>
</dbReference>